<dbReference type="EMBL" id="CP009302">
    <property type="protein sequence ID" value="AJC12632.1"/>
    <property type="molecule type" value="Genomic_DNA"/>
</dbReference>
<keyword evidence="4" id="KW-1003">Cell membrane</keyword>
<feature type="transmembrane region" description="Helical" evidence="9">
    <location>
        <begin position="45"/>
        <end position="65"/>
    </location>
</feature>
<keyword evidence="3" id="KW-0813">Transport</keyword>
<organism evidence="10 11">
    <name type="scientific">Berryella intestinalis</name>
    <dbReference type="NCBI Taxonomy" id="1531429"/>
    <lineage>
        <taxon>Bacteria</taxon>
        <taxon>Bacillati</taxon>
        <taxon>Actinomycetota</taxon>
        <taxon>Coriobacteriia</taxon>
        <taxon>Eggerthellales</taxon>
        <taxon>Eggerthellaceae</taxon>
        <taxon>Berryella</taxon>
    </lineage>
</organism>
<dbReference type="InterPro" id="IPR038377">
    <property type="entry name" value="Na/Glc_symporter_sf"/>
</dbReference>
<gene>
    <name evidence="10" type="ORF">JI75_08205</name>
</gene>
<reference evidence="10 11" key="2">
    <citation type="journal article" date="2015" name="Genome Announc.">
        <title>Complete Genome Sequence of Coriobacteriaceae Strain 68-1-3, a Novel Mucus-Degrading Isolate from the Swine Intestinal Tract.</title>
        <authorList>
            <person name="Looft T."/>
            <person name="Bayles D.O."/>
            <person name="Alt D.P."/>
            <person name="Stanton T.B."/>
        </authorList>
    </citation>
    <scope>NUCLEOTIDE SEQUENCE [LARGE SCALE GENOMIC DNA]</scope>
    <source>
        <strain evidence="10 11">68-1-3</strain>
    </source>
</reference>
<dbReference type="Pfam" id="PF00474">
    <property type="entry name" value="SSF"/>
    <property type="match status" value="1"/>
</dbReference>
<dbReference type="OrthoDB" id="9789704at2"/>
<keyword evidence="11" id="KW-1185">Reference proteome</keyword>
<dbReference type="InterPro" id="IPR018212">
    <property type="entry name" value="Na/solute_symporter_CS"/>
</dbReference>
<dbReference type="InterPro" id="IPR011849">
    <property type="entry name" value="Na/pantothenate_symporter"/>
</dbReference>
<feature type="transmembrane region" description="Helical" evidence="9">
    <location>
        <begin position="275"/>
        <end position="299"/>
    </location>
</feature>
<feature type="transmembrane region" description="Helical" evidence="9">
    <location>
        <begin position="458"/>
        <end position="478"/>
    </location>
</feature>
<feature type="transmembrane region" description="Helical" evidence="9">
    <location>
        <begin position="6"/>
        <end position="24"/>
    </location>
</feature>
<dbReference type="PANTHER" id="PTHR48086:SF4">
    <property type="entry name" value="SODIUM_PANTOTHENATE SYMPORTER"/>
    <property type="match status" value="1"/>
</dbReference>
<accession>A0A0A8BBW5</accession>
<dbReference type="GO" id="GO:0005886">
    <property type="term" value="C:plasma membrane"/>
    <property type="evidence" value="ECO:0007669"/>
    <property type="project" value="TreeGrafter"/>
</dbReference>
<evidence type="ECO:0000256" key="4">
    <source>
        <dbReference type="ARBA" id="ARBA00022475"/>
    </source>
</evidence>
<keyword evidence="5 9" id="KW-0812">Transmembrane</keyword>
<dbReference type="PROSITE" id="PS00457">
    <property type="entry name" value="NA_SOLUT_SYMP_2"/>
    <property type="match status" value="1"/>
</dbReference>
<feature type="transmembrane region" description="Helical" evidence="9">
    <location>
        <begin position="77"/>
        <end position="96"/>
    </location>
</feature>
<feature type="transmembrane region" description="Helical" evidence="9">
    <location>
        <begin position="189"/>
        <end position="208"/>
    </location>
</feature>
<dbReference type="InterPro" id="IPR050277">
    <property type="entry name" value="Sodium:Solute_Symporter"/>
</dbReference>
<comment type="subcellular location">
    <subcellularLocation>
        <location evidence="1">Membrane</location>
        <topology evidence="1">Multi-pass membrane protein</topology>
    </subcellularLocation>
</comment>
<dbReference type="Proteomes" id="UP000031121">
    <property type="component" value="Chromosome"/>
</dbReference>
<feature type="transmembrane region" description="Helical" evidence="9">
    <location>
        <begin position="380"/>
        <end position="400"/>
    </location>
</feature>
<feature type="transmembrane region" description="Helical" evidence="9">
    <location>
        <begin position="237"/>
        <end position="254"/>
    </location>
</feature>
<evidence type="ECO:0000256" key="8">
    <source>
        <dbReference type="RuleBase" id="RU362091"/>
    </source>
</evidence>
<proteinExistence type="inferred from homology"/>
<dbReference type="GO" id="GO:0036376">
    <property type="term" value="P:sodium ion export across plasma membrane"/>
    <property type="evidence" value="ECO:0007669"/>
    <property type="project" value="InterPro"/>
</dbReference>
<feature type="transmembrane region" description="Helical" evidence="9">
    <location>
        <begin position="325"/>
        <end position="354"/>
    </location>
</feature>
<dbReference type="NCBIfam" id="TIGR00813">
    <property type="entry name" value="sss"/>
    <property type="match status" value="1"/>
</dbReference>
<protein>
    <submittedName>
        <fullName evidence="10">Sodium:pantothenate symporter</fullName>
    </submittedName>
</protein>
<dbReference type="HOGENOM" id="CLU_018808_15_1_11"/>
<evidence type="ECO:0000256" key="5">
    <source>
        <dbReference type="ARBA" id="ARBA00022692"/>
    </source>
</evidence>
<feature type="transmembrane region" description="Helical" evidence="9">
    <location>
        <begin position="432"/>
        <end position="452"/>
    </location>
</feature>
<evidence type="ECO:0000313" key="10">
    <source>
        <dbReference type="EMBL" id="AJC12632.1"/>
    </source>
</evidence>
<dbReference type="GO" id="GO:0015233">
    <property type="term" value="F:pantothenate transmembrane transporter activity"/>
    <property type="evidence" value="ECO:0007669"/>
    <property type="project" value="InterPro"/>
</dbReference>
<dbReference type="InterPro" id="IPR001734">
    <property type="entry name" value="Na/solute_symporter"/>
</dbReference>
<evidence type="ECO:0000256" key="3">
    <source>
        <dbReference type="ARBA" id="ARBA00022448"/>
    </source>
</evidence>
<sequence>MGNIAGLVPVILFLLVALALSIFARRRSRSGAGFVNDYFIGNRSLGAFVLAMTTIATYGSVSSFVGGPGQAWTIGWGWVYMAAVQVTALFLLYGIMGKKMALVSRKLNAVTVIDVLRARYRSDALAIIAALVIVVFFGTTMIAQFVGGAKLFAAVTGYSYLTGLVLFGLAVIIFTTIGGFRGVAVTDALCGIAMLVGIFVLAGGILHAGGGWDNLMATIERNHPEMMEPLSGGHMPYGLYFTQWLIVGIFTFCLPQSAVRTMGFKDAKSLRHAMVLGTVIIGAMLIGCTALGTMSAGVLTDDIAAYGGSIDNIIPTAIVSTLPPWLAGIAIIGPIAASISTVSSLLIAASSAIIKDIWIHYGQRAGKTASDRAIEVSSQGVTLGIGLIVFVLAVTPPAVIWQINMFAFGGLETAFCWVFLGALFWRRANRYGALLSMVGGTAAYCVCMALGIKFMGLHQITIGLAVSLLLMVVGSLAFRDRESGHLPVFFGDSPRSEP</sequence>
<feature type="transmembrane region" description="Helical" evidence="9">
    <location>
        <begin position="158"/>
        <end position="177"/>
    </location>
</feature>
<keyword evidence="7 9" id="KW-0472">Membrane</keyword>
<dbReference type="PROSITE" id="PS50283">
    <property type="entry name" value="NA_SOLUT_SYMP_3"/>
    <property type="match status" value="1"/>
</dbReference>
<dbReference type="Gene3D" id="1.20.1730.10">
    <property type="entry name" value="Sodium/glucose cotransporter"/>
    <property type="match status" value="1"/>
</dbReference>
<keyword evidence="6 9" id="KW-1133">Transmembrane helix</keyword>
<evidence type="ECO:0000313" key="11">
    <source>
        <dbReference type="Proteomes" id="UP000031121"/>
    </source>
</evidence>
<feature type="transmembrane region" description="Helical" evidence="9">
    <location>
        <begin position="124"/>
        <end position="146"/>
    </location>
</feature>
<dbReference type="KEGG" id="cbac:JI75_08205"/>
<evidence type="ECO:0000256" key="6">
    <source>
        <dbReference type="ARBA" id="ARBA00022989"/>
    </source>
</evidence>
<evidence type="ECO:0000256" key="2">
    <source>
        <dbReference type="ARBA" id="ARBA00006434"/>
    </source>
</evidence>
<dbReference type="STRING" id="1531429.JI75_08205"/>
<reference evidence="11" key="1">
    <citation type="submission" date="2014-08" db="EMBL/GenBank/DDBJ databases">
        <title>Coriobacteriaceae sp. complete genome.</title>
        <authorList>
            <person name="Looft T."/>
            <person name="Bayles D.O."/>
            <person name="Stanton T.B."/>
        </authorList>
    </citation>
    <scope>NUCLEOTIDE SEQUENCE [LARGE SCALE GENOMIC DNA]</scope>
    <source>
        <strain evidence="11">68-1-3</strain>
    </source>
</reference>
<dbReference type="PANTHER" id="PTHR48086">
    <property type="entry name" value="SODIUM/PROLINE SYMPORTER-RELATED"/>
    <property type="match status" value="1"/>
</dbReference>
<comment type="similarity">
    <text evidence="2 8">Belongs to the sodium:solute symporter (SSF) (TC 2.A.21) family.</text>
</comment>
<name>A0A0A8BBW5_9ACTN</name>
<evidence type="ECO:0000256" key="9">
    <source>
        <dbReference type="SAM" id="Phobius"/>
    </source>
</evidence>
<dbReference type="AlphaFoldDB" id="A0A0A8BBW5"/>
<dbReference type="RefSeq" id="WP_039690073.1">
    <property type="nucleotide sequence ID" value="NZ_CP009302.1"/>
</dbReference>
<dbReference type="CDD" id="cd10327">
    <property type="entry name" value="SLC5sbd_PanF"/>
    <property type="match status" value="1"/>
</dbReference>
<feature type="transmembrane region" description="Helical" evidence="9">
    <location>
        <begin position="406"/>
        <end position="425"/>
    </location>
</feature>
<evidence type="ECO:0000256" key="7">
    <source>
        <dbReference type="ARBA" id="ARBA00023136"/>
    </source>
</evidence>
<dbReference type="GO" id="GO:0015081">
    <property type="term" value="F:sodium ion transmembrane transporter activity"/>
    <property type="evidence" value="ECO:0007669"/>
    <property type="project" value="InterPro"/>
</dbReference>
<evidence type="ECO:0000256" key="1">
    <source>
        <dbReference type="ARBA" id="ARBA00004141"/>
    </source>
</evidence>
<dbReference type="NCBIfam" id="TIGR02119">
    <property type="entry name" value="panF"/>
    <property type="match status" value="1"/>
</dbReference>